<keyword evidence="1" id="KW-0812">Transmembrane</keyword>
<name>A0A5J4TSV7_9EUKA</name>
<keyword evidence="1" id="KW-1133">Transmembrane helix</keyword>
<protein>
    <submittedName>
        <fullName evidence="2">Uncharacterized protein</fullName>
    </submittedName>
</protein>
<feature type="non-terminal residue" evidence="2">
    <location>
        <position position="109"/>
    </location>
</feature>
<evidence type="ECO:0000313" key="2">
    <source>
        <dbReference type="EMBL" id="KAA6361070.1"/>
    </source>
</evidence>
<evidence type="ECO:0000256" key="1">
    <source>
        <dbReference type="SAM" id="Phobius"/>
    </source>
</evidence>
<sequence length="109" mass="11764">MCGSSGIREVYCSGYAGIRGINRLIIFVVAVSLCLDYSTVCVAGLFVCVYDWFIVGKARFNGRRTGLGAKESYYARGQRNDQQQAGDNAIRMGSISGSKTDTGNLTDCV</sequence>
<reference evidence="2 3" key="1">
    <citation type="submission" date="2019-03" db="EMBL/GenBank/DDBJ databases">
        <title>Single cell metagenomics reveals metabolic interactions within the superorganism composed of flagellate Streblomastix strix and complex community of Bacteroidetes bacteria on its surface.</title>
        <authorList>
            <person name="Treitli S.C."/>
            <person name="Kolisko M."/>
            <person name="Husnik F."/>
            <person name="Keeling P."/>
            <person name="Hampl V."/>
        </authorList>
    </citation>
    <scope>NUCLEOTIDE SEQUENCE [LARGE SCALE GENOMIC DNA]</scope>
    <source>
        <strain evidence="2">ST1C</strain>
    </source>
</reference>
<dbReference type="Proteomes" id="UP000324800">
    <property type="component" value="Unassembled WGS sequence"/>
</dbReference>
<accession>A0A5J4TSV7</accession>
<keyword evidence="1" id="KW-0472">Membrane</keyword>
<organism evidence="2 3">
    <name type="scientific">Streblomastix strix</name>
    <dbReference type="NCBI Taxonomy" id="222440"/>
    <lineage>
        <taxon>Eukaryota</taxon>
        <taxon>Metamonada</taxon>
        <taxon>Preaxostyla</taxon>
        <taxon>Oxymonadida</taxon>
        <taxon>Streblomastigidae</taxon>
        <taxon>Streblomastix</taxon>
    </lineage>
</organism>
<comment type="caution">
    <text evidence="2">The sequence shown here is derived from an EMBL/GenBank/DDBJ whole genome shotgun (WGS) entry which is preliminary data.</text>
</comment>
<proteinExistence type="predicted"/>
<dbReference type="EMBL" id="SNRW01026062">
    <property type="protein sequence ID" value="KAA6361070.1"/>
    <property type="molecule type" value="Genomic_DNA"/>
</dbReference>
<gene>
    <name evidence="2" type="ORF">EZS28_043402</name>
</gene>
<evidence type="ECO:0000313" key="3">
    <source>
        <dbReference type="Proteomes" id="UP000324800"/>
    </source>
</evidence>
<feature type="transmembrane region" description="Helical" evidence="1">
    <location>
        <begin position="24"/>
        <end position="54"/>
    </location>
</feature>
<dbReference type="AlphaFoldDB" id="A0A5J4TSV7"/>